<evidence type="ECO:0000313" key="2">
    <source>
        <dbReference type="Proteomes" id="UP001148662"/>
    </source>
</evidence>
<gene>
    <name evidence="1" type="ORF">NM688_g4875</name>
</gene>
<dbReference type="Proteomes" id="UP001148662">
    <property type="component" value="Unassembled WGS sequence"/>
</dbReference>
<dbReference type="EMBL" id="JANHOG010000848">
    <property type="protein sequence ID" value="KAJ3551162.1"/>
    <property type="molecule type" value="Genomic_DNA"/>
</dbReference>
<name>A0ACC1T1P6_9APHY</name>
<proteinExistence type="predicted"/>
<keyword evidence="2" id="KW-1185">Reference proteome</keyword>
<accession>A0ACC1T1P6</accession>
<evidence type="ECO:0000313" key="1">
    <source>
        <dbReference type="EMBL" id="KAJ3551162.1"/>
    </source>
</evidence>
<reference evidence="1" key="1">
    <citation type="submission" date="2022-07" db="EMBL/GenBank/DDBJ databases">
        <title>Genome Sequence of Phlebia brevispora.</title>
        <authorList>
            <person name="Buettner E."/>
        </authorList>
    </citation>
    <scope>NUCLEOTIDE SEQUENCE</scope>
    <source>
        <strain evidence="1">MPL23</strain>
    </source>
</reference>
<protein>
    <submittedName>
        <fullName evidence="1">Uncharacterized protein</fullName>
    </submittedName>
</protein>
<organism evidence="1 2">
    <name type="scientific">Phlebia brevispora</name>
    <dbReference type="NCBI Taxonomy" id="194682"/>
    <lineage>
        <taxon>Eukaryota</taxon>
        <taxon>Fungi</taxon>
        <taxon>Dikarya</taxon>
        <taxon>Basidiomycota</taxon>
        <taxon>Agaricomycotina</taxon>
        <taxon>Agaricomycetes</taxon>
        <taxon>Polyporales</taxon>
        <taxon>Meruliaceae</taxon>
        <taxon>Phlebia</taxon>
    </lineage>
</organism>
<sequence>MAEEDDTLVTRRSKRSTAGNRMAAALAEFRVEELGQDVEEDADFEMLIDEQDAFESDFESTDEEGAQEDVDAAAEKMVRDEERQKKKVVRSQLEKVTAAAHARQKATFNPQIRADVTKPSAPPKPKRRVSLGVVVDAETGLVIPSGKRHSQRSYTVLSTSTSDARFRDELEKKSTAPKKIKTKTPPPTQAQLIARALDMEEDNINEHRNYLTLEEEKRKKARLVRENVEGPLLRWISKAEKEKVLVEQPRPPPPPPSMQPLLHPMTPGTPDTPYTYAYYPQATPGSSSTPVGYVAVPAPYYPSVSNPHQTGSSHPGRFQSIVIPPPLILHPQLPPIEEERTAAKNYLVHEVDQGEGAPRPLWRETMSAMFGDHVNWEQVRVYTGRNRPITRPVQPCPITGQPARYIDPRTNVPFANIAAYKTLTRLLSHEVCFSSFSPRVRTLLRDPLNTSWSQLRKHCVLETKILTRCLHAFRILRKKEEDRVRTTSFEKVSQQKRQTSREQLAAASLEEEPYMSPLSRKRGYHEPAIQAVLDPVCRTQQETVVNDRPPQDAVVLETQWIETEVTVNIVQDVLMNLDAEDSGVEIPLIEMQDISSNPPPFSYIDLSLLSGVEDVFMKEGGGRAFSRRHSRSHKRRKLQEMYVEMGEQMTGFIAPMEFDAIADYSATGAYLGSDVAMSKTKPPYDRPVPSEPILDATSWNDIPMMAHGEPSAHAEPIDMELELLKFQANEAHRYKSKEQALRLKEEFEQIRAHKERGLACNAADRADEGGVSKIITEGVRQVAPSTSIIVPRRRPASEELIWGSADESTGSKASSCSIEGVDKSTTVRRRNTLLGLSNVPPPKSSAIFDVSATSSGALGDSYDLPDFEDAPGPLKEVEKRRSNAVLQVSQRAAETEPEGTPKNAPQNDTSIAAVTVSATSNSSNASASLTQSAVPADER</sequence>
<comment type="caution">
    <text evidence="1">The sequence shown here is derived from an EMBL/GenBank/DDBJ whole genome shotgun (WGS) entry which is preliminary data.</text>
</comment>